<sequence>MSTRDQIAADIEAFLKRTGMPPATFGRRAMSDPMFVFELRGGKRDMRSRTVDKLRAFMKSYRPKCAVNESRTAA</sequence>
<evidence type="ECO:0000313" key="3">
    <source>
        <dbReference type="EMBL" id="CAB4172377.1"/>
    </source>
</evidence>
<evidence type="ECO:0000313" key="5">
    <source>
        <dbReference type="EMBL" id="CAB4184235.1"/>
    </source>
</evidence>
<evidence type="ECO:0000313" key="8">
    <source>
        <dbReference type="EMBL" id="CAB4214412.1"/>
    </source>
</evidence>
<accession>A0A6J5R241</accession>
<evidence type="ECO:0000313" key="10">
    <source>
        <dbReference type="EMBL" id="CAB5229136.1"/>
    </source>
</evidence>
<evidence type="ECO:0000313" key="2">
    <source>
        <dbReference type="EMBL" id="CAB4164501.1"/>
    </source>
</evidence>
<evidence type="ECO:0000313" key="4">
    <source>
        <dbReference type="EMBL" id="CAB4177649.1"/>
    </source>
</evidence>
<dbReference type="EMBL" id="LR796763">
    <property type="protein sequence ID" value="CAB4164501.1"/>
    <property type="molecule type" value="Genomic_DNA"/>
</dbReference>
<dbReference type="EMBL" id="LR796953">
    <property type="protein sequence ID" value="CAB4177649.1"/>
    <property type="molecule type" value="Genomic_DNA"/>
</dbReference>
<dbReference type="EMBL" id="LR797405">
    <property type="protein sequence ID" value="CAB4214412.1"/>
    <property type="molecule type" value="Genomic_DNA"/>
</dbReference>
<name>A0A6J5R241_9CAUD</name>
<reference evidence="6" key="1">
    <citation type="submission" date="2020-05" db="EMBL/GenBank/DDBJ databases">
        <authorList>
            <person name="Chiriac C."/>
            <person name="Salcher M."/>
            <person name="Ghai R."/>
            <person name="Kavagutti S V."/>
        </authorList>
    </citation>
    <scope>NUCLEOTIDE SEQUENCE</scope>
</reference>
<proteinExistence type="predicted"/>
<evidence type="ECO:0000313" key="9">
    <source>
        <dbReference type="EMBL" id="CAB4218942.1"/>
    </source>
</evidence>
<dbReference type="EMBL" id="LR796470">
    <property type="protein sequence ID" value="CAB4146325.1"/>
    <property type="molecule type" value="Genomic_DNA"/>
</dbReference>
<dbReference type="EMBL" id="LR797060">
    <property type="protein sequence ID" value="CAB4184235.1"/>
    <property type="molecule type" value="Genomic_DNA"/>
</dbReference>
<evidence type="ECO:0000313" key="7">
    <source>
        <dbReference type="EMBL" id="CAB4200079.1"/>
    </source>
</evidence>
<dbReference type="EMBL" id="LR796881">
    <property type="protein sequence ID" value="CAB4172377.1"/>
    <property type="molecule type" value="Genomic_DNA"/>
</dbReference>
<evidence type="ECO:0000313" key="6">
    <source>
        <dbReference type="EMBL" id="CAB4187558.1"/>
    </source>
</evidence>
<dbReference type="EMBL" id="LR797463">
    <property type="protein sequence ID" value="CAB4218942.1"/>
    <property type="molecule type" value="Genomic_DNA"/>
</dbReference>
<protein>
    <submittedName>
        <fullName evidence="6">Uncharacterized protein</fullName>
    </submittedName>
</protein>
<evidence type="ECO:0000313" key="1">
    <source>
        <dbReference type="EMBL" id="CAB4146325.1"/>
    </source>
</evidence>
<dbReference type="EMBL" id="LR797102">
    <property type="protein sequence ID" value="CAB4187558.1"/>
    <property type="molecule type" value="Genomic_DNA"/>
</dbReference>
<organism evidence="6">
    <name type="scientific">uncultured Caudovirales phage</name>
    <dbReference type="NCBI Taxonomy" id="2100421"/>
    <lineage>
        <taxon>Viruses</taxon>
        <taxon>Duplodnaviria</taxon>
        <taxon>Heunggongvirae</taxon>
        <taxon>Uroviricota</taxon>
        <taxon>Caudoviricetes</taxon>
        <taxon>Peduoviridae</taxon>
        <taxon>Maltschvirus</taxon>
        <taxon>Maltschvirus maltsch</taxon>
    </lineage>
</organism>
<dbReference type="EMBL" id="LR797307">
    <property type="protein sequence ID" value="CAB4200079.1"/>
    <property type="molecule type" value="Genomic_DNA"/>
</dbReference>
<gene>
    <name evidence="4" type="ORF">UFOVP1006_27</name>
    <name evidence="5" type="ORF">UFOVP1096_53</name>
    <name evidence="6" type="ORF">UFOVP1157_34</name>
    <name evidence="7" type="ORF">UFOVP1347_24</name>
    <name evidence="8" type="ORF">UFOVP1455_44</name>
    <name evidence="10" type="ORF">UFOVP1543_44</name>
    <name evidence="9" type="ORF">UFOVP1606_58</name>
    <name evidence="1" type="ORF">UFOVP497_1</name>
    <name evidence="2" type="ORF">UFOVP834_37</name>
    <name evidence="3" type="ORF">UFOVP922_34</name>
</gene>
<dbReference type="EMBL" id="LR798397">
    <property type="protein sequence ID" value="CAB5229136.1"/>
    <property type="molecule type" value="Genomic_DNA"/>
</dbReference>